<proteinExistence type="predicted"/>
<dbReference type="EMBL" id="CAVMJV010000037">
    <property type="protein sequence ID" value="CAK5079178.1"/>
    <property type="molecule type" value="Genomic_DNA"/>
</dbReference>
<reference evidence="1" key="1">
    <citation type="submission" date="2023-11" db="EMBL/GenBank/DDBJ databases">
        <authorList>
            <person name="Poullet M."/>
        </authorList>
    </citation>
    <scope>NUCLEOTIDE SEQUENCE</scope>
    <source>
        <strain evidence="1">E1834</strain>
    </source>
</reference>
<accession>A0ACB0ZLL6</accession>
<keyword evidence="2" id="KW-1185">Reference proteome</keyword>
<evidence type="ECO:0000313" key="1">
    <source>
        <dbReference type="EMBL" id="CAK5079178.1"/>
    </source>
</evidence>
<comment type="caution">
    <text evidence="1">The sequence shown here is derived from an EMBL/GenBank/DDBJ whole genome shotgun (WGS) entry which is preliminary data.</text>
</comment>
<sequence length="317" mass="34745">MNYEYLCIMLQIVQILPPSNEFLVSLERSLMDAQDQFGFTPLLVAAMAGNVSVLEFLIEQGAQLGQLDRDGHSAVHWAVVCGQLDVLIALLRHGSPLALADIHGAHPLHYATVGFTETESHREVPVERSEAILHVLLRHGAQLECTDLDGRTPLIWAASGGNLRAFSSLIQAGANRFTADRDKLGVLHCASSHGHLPIVQAMLDLGHHWVVNARDRNGDTPLFFAAAYGHLECVKLLLERGADPNHQDRRIRTAAHCAAAKAQLRVLKLLRQRGASLDLQNYRGDLPFHEAVQVGSKGGGDCYLKYVSSLIIKLCLN</sequence>
<organism evidence="1 2">
    <name type="scientific">Meloidogyne enterolobii</name>
    <name type="common">Root-knot nematode worm</name>
    <name type="synonym">Meloidogyne mayaguensis</name>
    <dbReference type="NCBI Taxonomy" id="390850"/>
    <lineage>
        <taxon>Eukaryota</taxon>
        <taxon>Metazoa</taxon>
        <taxon>Ecdysozoa</taxon>
        <taxon>Nematoda</taxon>
        <taxon>Chromadorea</taxon>
        <taxon>Rhabditida</taxon>
        <taxon>Tylenchina</taxon>
        <taxon>Tylenchomorpha</taxon>
        <taxon>Tylenchoidea</taxon>
        <taxon>Meloidogynidae</taxon>
        <taxon>Meloidogyninae</taxon>
        <taxon>Meloidogyne</taxon>
    </lineage>
</organism>
<name>A0ACB0ZLL6_MELEN</name>
<evidence type="ECO:0000313" key="2">
    <source>
        <dbReference type="Proteomes" id="UP001497535"/>
    </source>
</evidence>
<dbReference type="Proteomes" id="UP001497535">
    <property type="component" value="Unassembled WGS sequence"/>
</dbReference>
<protein>
    <submittedName>
        <fullName evidence="1">Uncharacterized protein</fullName>
    </submittedName>
</protein>
<gene>
    <name evidence="1" type="ORF">MENTE1834_LOCUS26275</name>
</gene>